<dbReference type="GO" id="GO:0005737">
    <property type="term" value="C:cytoplasm"/>
    <property type="evidence" value="ECO:0007669"/>
    <property type="project" value="UniProtKB-ARBA"/>
</dbReference>
<dbReference type="SUPFAM" id="SSF53092">
    <property type="entry name" value="Creatinase/prolidase N-terminal domain"/>
    <property type="match status" value="1"/>
</dbReference>
<sequence length="608" mass="65736">MFQTFEASADPSQGAERVAALRRAMAEAGVDGFLVPRADEHQGEYVAPRSERLQWLTGFTGSAGAALVLLECAILFVDGRYTLQVRQQTDPALFEYESLVDLPPAQWLAANLTSSTRLAFDPWLHTIAEVKGLRAAAEKRGATLVPVDNLVDRVWADQPQPPLGPASIQPESLAGMLAKEKLPLLAERVAESGATATVLTDPSSVAWAFNIRGSDVPHTPLMLAFAIIPAEGRPQLFVDNRKLDIEVKAYLTQLADLRSPDLLEGAVRAAASQGPVGLDFGLAAEALRLLVEDAGGQMVALSDPARLPRATKNKTELAGSRAAHRRDGAAMADFLCWLDAQDAGSVDEIKAVQQLEACRRQAGDDAQMPLRDISFDTISGAGPNGAVIHYRVTRKTNRRLGENELFLVDSGGQYQDGTTDITRTVILGTPTAEMKRHYTLVLKGLIGLSMLRFPVGTRGCDIDAIARMHHWKAGLDYAHGTGHGVGSFLAVHEGPQRIAKTGTEKLLPGMILSNEPGYYKAGAYGIRLENLIVVEDATAIEGGDLPMHAFETLTLCPFDRRLIDTALLAPEERAWLDSYHARVRKEIAPMLGGETLAWLEAQTEPLPA</sequence>
<keyword evidence="2" id="KW-0479">Metal-binding</keyword>
<dbReference type="InterPro" id="IPR050422">
    <property type="entry name" value="X-Pro_aminopeptidase_P"/>
</dbReference>
<evidence type="ECO:0000259" key="6">
    <source>
        <dbReference type="Pfam" id="PF16188"/>
    </source>
</evidence>
<dbReference type="GO" id="GO:0070006">
    <property type="term" value="F:metalloaminopeptidase activity"/>
    <property type="evidence" value="ECO:0007669"/>
    <property type="project" value="InterPro"/>
</dbReference>
<dbReference type="InterPro" id="IPR032416">
    <property type="entry name" value="Peptidase_M24_C"/>
</dbReference>
<evidence type="ECO:0000256" key="3">
    <source>
        <dbReference type="ARBA" id="ARBA00022801"/>
    </source>
</evidence>
<evidence type="ECO:0000313" key="7">
    <source>
        <dbReference type="EMBL" id="MBP0439187.1"/>
    </source>
</evidence>
<dbReference type="InterPro" id="IPR000587">
    <property type="entry name" value="Creatinase_N"/>
</dbReference>
<dbReference type="Gene3D" id="3.40.350.10">
    <property type="entry name" value="Creatinase/prolidase N-terminal domain"/>
    <property type="match status" value="2"/>
</dbReference>
<comment type="similarity">
    <text evidence="1">Belongs to the peptidase M24B family.</text>
</comment>
<accession>A0A8J7R0Y5</accession>
<dbReference type="InterPro" id="IPR029149">
    <property type="entry name" value="Creatin/AminoP/Spt16_N"/>
</dbReference>
<dbReference type="Proteomes" id="UP000666240">
    <property type="component" value="Unassembled WGS sequence"/>
</dbReference>
<dbReference type="InterPro" id="IPR033740">
    <property type="entry name" value="Pept_M24B"/>
</dbReference>
<dbReference type="PANTHER" id="PTHR43763">
    <property type="entry name" value="XAA-PRO AMINOPEPTIDASE 1"/>
    <property type="match status" value="1"/>
</dbReference>
<name>A0A8J7R0Y5_9HYPH</name>
<evidence type="ECO:0000259" key="5">
    <source>
        <dbReference type="Pfam" id="PF01321"/>
    </source>
</evidence>
<feature type="domain" description="Peptidase M24" evidence="4">
    <location>
        <begin position="321"/>
        <end position="535"/>
    </location>
</feature>
<dbReference type="Pfam" id="PF16189">
    <property type="entry name" value="Creatinase_N_2"/>
    <property type="match status" value="1"/>
</dbReference>
<dbReference type="RefSeq" id="WP_209335224.1">
    <property type="nucleotide sequence ID" value="NZ_JAGIYY010000003.1"/>
</dbReference>
<dbReference type="Pfam" id="PF16188">
    <property type="entry name" value="Peptidase_M24_C"/>
    <property type="match status" value="1"/>
</dbReference>
<organism evidence="7 8">
    <name type="scientific">Tianweitania sediminis</name>
    <dbReference type="NCBI Taxonomy" id="1502156"/>
    <lineage>
        <taxon>Bacteria</taxon>
        <taxon>Pseudomonadati</taxon>
        <taxon>Pseudomonadota</taxon>
        <taxon>Alphaproteobacteria</taxon>
        <taxon>Hyphomicrobiales</taxon>
        <taxon>Phyllobacteriaceae</taxon>
        <taxon>Tianweitania</taxon>
    </lineage>
</organism>
<evidence type="ECO:0000313" key="8">
    <source>
        <dbReference type="Proteomes" id="UP000666240"/>
    </source>
</evidence>
<evidence type="ECO:0000256" key="2">
    <source>
        <dbReference type="ARBA" id="ARBA00022723"/>
    </source>
</evidence>
<dbReference type="GO" id="GO:0046872">
    <property type="term" value="F:metal ion binding"/>
    <property type="evidence" value="ECO:0007669"/>
    <property type="project" value="UniProtKB-KW"/>
</dbReference>
<dbReference type="SUPFAM" id="SSF55920">
    <property type="entry name" value="Creatinase/aminopeptidase"/>
    <property type="match status" value="1"/>
</dbReference>
<dbReference type="Pfam" id="PF01321">
    <property type="entry name" value="Creatinase_N"/>
    <property type="match status" value="1"/>
</dbReference>
<reference evidence="7" key="1">
    <citation type="submission" date="2021-03" db="EMBL/GenBank/DDBJ databases">
        <title>Genome sequencing and assembly of Tianweitania sediminis.</title>
        <authorList>
            <person name="Chhetri G."/>
        </authorList>
    </citation>
    <scope>NUCLEOTIDE SEQUENCE</scope>
    <source>
        <strain evidence="7">Z8</strain>
    </source>
</reference>
<dbReference type="InterPro" id="IPR000994">
    <property type="entry name" value="Pept_M24"/>
</dbReference>
<feature type="domain" description="Peptidase M24 C-terminal" evidence="6">
    <location>
        <begin position="547"/>
        <end position="606"/>
    </location>
</feature>
<keyword evidence="7" id="KW-0031">Aminopeptidase</keyword>
<protein>
    <submittedName>
        <fullName evidence="7">Aminopeptidase P family protein</fullName>
    </submittedName>
</protein>
<evidence type="ECO:0000256" key="1">
    <source>
        <dbReference type="ARBA" id="ARBA00008766"/>
    </source>
</evidence>
<dbReference type="EMBL" id="JAGIYY010000003">
    <property type="protein sequence ID" value="MBP0439187.1"/>
    <property type="molecule type" value="Genomic_DNA"/>
</dbReference>
<dbReference type="FunFam" id="3.90.230.10:FF:000009">
    <property type="entry name" value="xaa-Pro aminopeptidase 2"/>
    <property type="match status" value="1"/>
</dbReference>
<proteinExistence type="inferred from homology"/>
<dbReference type="PANTHER" id="PTHR43763:SF6">
    <property type="entry name" value="XAA-PRO AMINOPEPTIDASE 1"/>
    <property type="match status" value="1"/>
</dbReference>
<dbReference type="Pfam" id="PF00557">
    <property type="entry name" value="Peptidase_M24"/>
    <property type="match status" value="1"/>
</dbReference>
<gene>
    <name evidence="7" type="ORF">J5Y06_11050</name>
</gene>
<feature type="domain" description="Creatinase N-terminal" evidence="5">
    <location>
        <begin position="17"/>
        <end position="154"/>
    </location>
</feature>
<comment type="caution">
    <text evidence="7">The sequence shown here is derived from an EMBL/GenBank/DDBJ whole genome shotgun (WGS) entry which is preliminary data.</text>
</comment>
<keyword evidence="7" id="KW-0645">Protease</keyword>
<dbReference type="InterPro" id="IPR036005">
    <property type="entry name" value="Creatinase/aminopeptidase-like"/>
</dbReference>
<dbReference type="AlphaFoldDB" id="A0A8J7R0Y5"/>
<dbReference type="CDD" id="cd01085">
    <property type="entry name" value="APP"/>
    <property type="match status" value="1"/>
</dbReference>
<keyword evidence="3" id="KW-0378">Hydrolase</keyword>
<keyword evidence="8" id="KW-1185">Reference proteome</keyword>
<evidence type="ECO:0000259" key="4">
    <source>
        <dbReference type="Pfam" id="PF00557"/>
    </source>
</evidence>
<dbReference type="Gene3D" id="3.90.230.10">
    <property type="entry name" value="Creatinase/methionine aminopeptidase superfamily"/>
    <property type="match status" value="1"/>
</dbReference>